<evidence type="ECO:0000259" key="7">
    <source>
        <dbReference type="Pfam" id="PF00892"/>
    </source>
</evidence>
<name>A0A932M116_UNCTE</name>
<evidence type="ECO:0000313" key="8">
    <source>
        <dbReference type="EMBL" id="MBI3015382.1"/>
    </source>
</evidence>
<dbReference type="PANTHER" id="PTHR32322">
    <property type="entry name" value="INNER MEMBRANE TRANSPORTER"/>
    <property type="match status" value="1"/>
</dbReference>
<evidence type="ECO:0000256" key="3">
    <source>
        <dbReference type="ARBA" id="ARBA00022692"/>
    </source>
</evidence>
<feature type="transmembrane region" description="Helical" evidence="6">
    <location>
        <begin position="134"/>
        <end position="154"/>
    </location>
</feature>
<dbReference type="Gene3D" id="1.10.3730.20">
    <property type="match status" value="1"/>
</dbReference>
<feature type="transmembrane region" description="Helical" evidence="6">
    <location>
        <begin position="45"/>
        <end position="61"/>
    </location>
</feature>
<evidence type="ECO:0000256" key="1">
    <source>
        <dbReference type="ARBA" id="ARBA00004141"/>
    </source>
</evidence>
<dbReference type="AlphaFoldDB" id="A0A932M116"/>
<dbReference type="EMBL" id="JACPSX010000190">
    <property type="protein sequence ID" value="MBI3015382.1"/>
    <property type="molecule type" value="Genomic_DNA"/>
</dbReference>
<dbReference type="PANTHER" id="PTHR32322:SF2">
    <property type="entry name" value="EAMA DOMAIN-CONTAINING PROTEIN"/>
    <property type="match status" value="1"/>
</dbReference>
<proteinExistence type="inferred from homology"/>
<accession>A0A932M116</accession>
<dbReference type="Proteomes" id="UP000741360">
    <property type="component" value="Unassembled WGS sequence"/>
</dbReference>
<evidence type="ECO:0000256" key="5">
    <source>
        <dbReference type="ARBA" id="ARBA00023136"/>
    </source>
</evidence>
<dbReference type="GO" id="GO:0016020">
    <property type="term" value="C:membrane"/>
    <property type="evidence" value="ECO:0007669"/>
    <property type="project" value="UniProtKB-SubCell"/>
</dbReference>
<dbReference type="InterPro" id="IPR050638">
    <property type="entry name" value="AA-Vitamin_Transporters"/>
</dbReference>
<comment type="caution">
    <text evidence="8">The sequence shown here is derived from an EMBL/GenBank/DDBJ whole genome shotgun (WGS) entry which is preliminary data.</text>
</comment>
<protein>
    <submittedName>
        <fullName evidence="8">EamA family transporter</fullName>
    </submittedName>
</protein>
<comment type="similarity">
    <text evidence="2">Belongs to the EamA transporter family.</text>
</comment>
<dbReference type="Pfam" id="PF00892">
    <property type="entry name" value="EamA"/>
    <property type="match status" value="1"/>
</dbReference>
<feature type="transmembrane region" description="Helical" evidence="6">
    <location>
        <begin position="6"/>
        <end position="25"/>
    </location>
</feature>
<feature type="transmembrane region" description="Helical" evidence="6">
    <location>
        <begin position="73"/>
        <end position="94"/>
    </location>
</feature>
<sequence>MVAARWFLGEVLTLQILLGTVLIILGVMNLSQEKRQQRPWRPQDLLYAVLATAFYGLSSVIRKWGIREIPDPVLGAAVNSLAAAILVGIFTSVRRGEGRPAMGRSAGWYYVASGISAATAILFVFMALSYGDVVVVSPLMSTRPLFAILLSFLFLRDVERVTWRIFLGGVLVVLGSAAITGR</sequence>
<dbReference type="InterPro" id="IPR000620">
    <property type="entry name" value="EamA_dom"/>
</dbReference>
<organism evidence="8 9">
    <name type="scientific">Tectimicrobiota bacterium</name>
    <dbReference type="NCBI Taxonomy" id="2528274"/>
    <lineage>
        <taxon>Bacteria</taxon>
        <taxon>Pseudomonadati</taxon>
        <taxon>Nitrospinota/Tectimicrobiota group</taxon>
        <taxon>Candidatus Tectimicrobiota</taxon>
    </lineage>
</organism>
<keyword evidence="3 6" id="KW-0812">Transmembrane</keyword>
<feature type="transmembrane region" description="Helical" evidence="6">
    <location>
        <begin position="106"/>
        <end position="128"/>
    </location>
</feature>
<evidence type="ECO:0000256" key="2">
    <source>
        <dbReference type="ARBA" id="ARBA00007362"/>
    </source>
</evidence>
<evidence type="ECO:0000313" key="9">
    <source>
        <dbReference type="Proteomes" id="UP000741360"/>
    </source>
</evidence>
<feature type="transmembrane region" description="Helical" evidence="6">
    <location>
        <begin position="161"/>
        <end position="179"/>
    </location>
</feature>
<keyword evidence="5 6" id="KW-0472">Membrane</keyword>
<dbReference type="SUPFAM" id="SSF103481">
    <property type="entry name" value="Multidrug resistance efflux transporter EmrE"/>
    <property type="match status" value="1"/>
</dbReference>
<keyword evidence="4 6" id="KW-1133">Transmembrane helix</keyword>
<reference evidence="8" key="1">
    <citation type="submission" date="2020-07" db="EMBL/GenBank/DDBJ databases">
        <title>Huge and variable diversity of episymbiotic CPR bacteria and DPANN archaea in groundwater ecosystems.</title>
        <authorList>
            <person name="He C.Y."/>
            <person name="Keren R."/>
            <person name="Whittaker M."/>
            <person name="Farag I.F."/>
            <person name="Doudna J."/>
            <person name="Cate J.H.D."/>
            <person name="Banfield J.F."/>
        </authorList>
    </citation>
    <scope>NUCLEOTIDE SEQUENCE</scope>
    <source>
        <strain evidence="8">NC_groundwater_717_Ag_S-0.2um_59_8</strain>
    </source>
</reference>
<evidence type="ECO:0000256" key="4">
    <source>
        <dbReference type="ARBA" id="ARBA00022989"/>
    </source>
</evidence>
<feature type="domain" description="EamA" evidence="7">
    <location>
        <begin position="45"/>
        <end position="179"/>
    </location>
</feature>
<evidence type="ECO:0000256" key="6">
    <source>
        <dbReference type="SAM" id="Phobius"/>
    </source>
</evidence>
<gene>
    <name evidence="8" type="ORF">HYY65_10055</name>
</gene>
<comment type="subcellular location">
    <subcellularLocation>
        <location evidence="1">Membrane</location>
        <topology evidence="1">Multi-pass membrane protein</topology>
    </subcellularLocation>
</comment>
<dbReference type="InterPro" id="IPR037185">
    <property type="entry name" value="EmrE-like"/>
</dbReference>